<dbReference type="GO" id="GO:0005516">
    <property type="term" value="F:calmodulin binding"/>
    <property type="evidence" value="ECO:0007669"/>
    <property type="project" value="UniProtKB-KW"/>
</dbReference>
<evidence type="ECO:0000313" key="5">
    <source>
        <dbReference type="Proteomes" id="UP001457282"/>
    </source>
</evidence>
<dbReference type="Gene3D" id="1.20.5.190">
    <property type="match status" value="1"/>
</dbReference>
<dbReference type="PROSITE" id="PS50096">
    <property type="entry name" value="IQ"/>
    <property type="match status" value="2"/>
</dbReference>
<evidence type="ECO:0000256" key="2">
    <source>
        <dbReference type="ARBA" id="ARBA00024341"/>
    </source>
</evidence>
<dbReference type="PANTHER" id="PTHR32295:SF126">
    <property type="entry name" value="PROTEIN IQ-DOMAIN 8"/>
    <property type="match status" value="1"/>
</dbReference>
<organism evidence="4 5">
    <name type="scientific">Rubus argutus</name>
    <name type="common">Southern blackberry</name>
    <dbReference type="NCBI Taxonomy" id="59490"/>
    <lineage>
        <taxon>Eukaryota</taxon>
        <taxon>Viridiplantae</taxon>
        <taxon>Streptophyta</taxon>
        <taxon>Embryophyta</taxon>
        <taxon>Tracheophyta</taxon>
        <taxon>Spermatophyta</taxon>
        <taxon>Magnoliopsida</taxon>
        <taxon>eudicotyledons</taxon>
        <taxon>Gunneridae</taxon>
        <taxon>Pentapetalae</taxon>
        <taxon>rosids</taxon>
        <taxon>fabids</taxon>
        <taxon>Rosales</taxon>
        <taxon>Rosaceae</taxon>
        <taxon>Rosoideae</taxon>
        <taxon>Rosoideae incertae sedis</taxon>
        <taxon>Rubus</taxon>
    </lineage>
</organism>
<accession>A0AAW1WJZ7</accession>
<comment type="caution">
    <text evidence="4">The sequence shown here is derived from an EMBL/GenBank/DDBJ whole genome shotgun (WGS) entry which is preliminary data.</text>
</comment>
<keyword evidence="5" id="KW-1185">Reference proteome</keyword>
<dbReference type="AlphaFoldDB" id="A0AAW1WJZ7"/>
<keyword evidence="1" id="KW-0112">Calmodulin-binding</keyword>
<feature type="compositionally biased region" description="Low complexity" evidence="3">
    <location>
        <begin position="32"/>
        <end position="41"/>
    </location>
</feature>
<dbReference type="CDD" id="cd23767">
    <property type="entry name" value="IQCD"/>
    <property type="match status" value="1"/>
</dbReference>
<comment type="similarity">
    <text evidence="2">Belongs to the IQD family.</text>
</comment>
<feature type="region of interest" description="Disordered" evidence="3">
    <location>
        <begin position="308"/>
        <end position="362"/>
    </location>
</feature>
<sequence length="433" mass="49024">MGTPGKWLKSLINPKKPTTSDQEKRKKKWKLWRSSSDGLESSSKDGMKKAQVAASEASNSSYTIDHVLASAMATLLRAQPRDFKIVKQEWAAIRIQTVFRGFLARQALRALKAVVRLQAIFRGRRVRKQAAVTLRCMQALVRVQARVRAQRSSEGQAARDLLDEHCSQAEDPVKQAEQGWCDSPGTVSEVRAKLHMRQRGNIKRDRAIAYSLSQQRPRSCASPYSRTNKTEKVAKNPRADDNNSEWNWLENWMATKPWENRLMEEIQSVPSEMHPYNSKKSGDDIAGLYPFSSEQNSVKVRRNTVTTRISARHSQSMSPVTRSSSTPSSDFLKDESSSSTSFTSASPTVVSSNPTKVERIEESNMFKPSYMNLTESIKAKKRNSNGQNMQRYFMEEYQFHSKALSNGGSDFSVNFCNDLYPPVSMGRAERARY</sequence>
<protein>
    <submittedName>
        <fullName evidence="4">Uncharacterized protein</fullName>
    </submittedName>
</protein>
<evidence type="ECO:0000256" key="3">
    <source>
        <dbReference type="SAM" id="MobiDB-lite"/>
    </source>
</evidence>
<feature type="compositionally biased region" description="Polar residues" evidence="3">
    <location>
        <begin position="218"/>
        <end position="227"/>
    </location>
</feature>
<proteinExistence type="inferred from homology"/>
<feature type="compositionally biased region" description="Low complexity" evidence="3">
    <location>
        <begin position="314"/>
        <end position="330"/>
    </location>
</feature>
<dbReference type="SMART" id="SM00015">
    <property type="entry name" value="IQ"/>
    <property type="match status" value="2"/>
</dbReference>
<gene>
    <name evidence="4" type="ORF">M0R45_032064</name>
</gene>
<dbReference type="Pfam" id="PF00612">
    <property type="entry name" value="IQ"/>
    <property type="match status" value="2"/>
</dbReference>
<feature type="region of interest" description="Disordered" evidence="3">
    <location>
        <begin position="218"/>
        <end position="241"/>
    </location>
</feature>
<reference evidence="4 5" key="1">
    <citation type="journal article" date="2023" name="G3 (Bethesda)">
        <title>A chromosome-length genome assembly and annotation of blackberry (Rubus argutus, cv. 'Hillquist').</title>
        <authorList>
            <person name="Bruna T."/>
            <person name="Aryal R."/>
            <person name="Dudchenko O."/>
            <person name="Sargent D.J."/>
            <person name="Mead D."/>
            <person name="Buti M."/>
            <person name="Cavallini A."/>
            <person name="Hytonen T."/>
            <person name="Andres J."/>
            <person name="Pham M."/>
            <person name="Weisz D."/>
            <person name="Mascagni F."/>
            <person name="Usai G."/>
            <person name="Natali L."/>
            <person name="Bassil N."/>
            <person name="Fernandez G.E."/>
            <person name="Lomsadze A."/>
            <person name="Armour M."/>
            <person name="Olukolu B."/>
            <person name="Poorten T."/>
            <person name="Britton C."/>
            <person name="Davik J."/>
            <person name="Ashrafi H."/>
            <person name="Aiden E.L."/>
            <person name="Borodovsky M."/>
            <person name="Worthington M."/>
        </authorList>
    </citation>
    <scope>NUCLEOTIDE SEQUENCE [LARGE SCALE GENOMIC DNA]</scope>
    <source>
        <strain evidence="4">PI 553951</strain>
    </source>
</reference>
<evidence type="ECO:0000313" key="4">
    <source>
        <dbReference type="EMBL" id="KAK9923657.1"/>
    </source>
</evidence>
<dbReference type="PANTHER" id="PTHR32295">
    <property type="entry name" value="IQ-DOMAIN 5-RELATED"/>
    <property type="match status" value="1"/>
</dbReference>
<name>A0AAW1WJZ7_RUBAR</name>
<feature type="compositionally biased region" description="Low complexity" evidence="3">
    <location>
        <begin position="337"/>
        <end position="352"/>
    </location>
</feature>
<feature type="compositionally biased region" description="Basic and acidic residues" evidence="3">
    <location>
        <begin position="228"/>
        <end position="241"/>
    </location>
</feature>
<evidence type="ECO:0000256" key="1">
    <source>
        <dbReference type="ARBA" id="ARBA00022860"/>
    </source>
</evidence>
<dbReference type="EMBL" id="JBEDUW010000006">
    <property type="protein sequence ID" value="KAK9923657.1"/>
    <property type="molecule type" value="Genomic_DNA"/>
</dbReference>
<dbReference type="InterPro" id="IPR000048">
    <property type="entry name" value="IQ_motif_EF-hand-BS"/>
</dbReference>
<dbReference type="Proteomes" id="UP001457282">
    <property type="component" value="Unassembled WGS sequence"/>
</dbReference>
<feature type="region of interest" description="Disordered" evidence="3">
    <location>
        <begin position="1"/>
        <end position="52"/>
    </location>
</feature>